<evidence type="ECO:0000256" key="2">
    <source>
        <dbReference type="SAM" id="MobiDB-lite"/>
    </source>
</evidence>
<dbReference type="AlphaFoldDB" id="A0AA39TNP2"/>
<evidence type="ECO:0000256" key="1">
    <source>
        <dbReference type="SAM" id="Coils"/>
    </source>
</evidence>
<feature type="compositionally biased region" description="Basic and acidic residues" evidence="2">
    <location>
        <begin position="17"/>
        <end position="26"/>
    </location>
</feature>
<dbReference type="EMBL" id="JAUEPS010000011">
    <property type="protein sequence ID" value="KAK0461128.1"/>
    <property type="molecule type" value="Genomic_DNA"/>
</dbReference>
<accession>A0AA39TNP2</accession>
<feature type="compositionally biased region" description="Low complexity" evidence="2">
    <location>
        <begin position="141"/>
        <end position="167"/>
    </location>
</feature>
<dbReference type="CDD" id="cd14688">
    <property type="entry name" value="bZIP_YAP"/>
    <property type="match status" value="1"/>
</dbReference>
<dbReference type="InterPro" id="IPR046347">
    <property type="entry name" value="bZIP_sf"/>
</dbReference>
<feature type="compositionally biased region" description="Basic and acidic residues" evidence="2">
    <location>
        <begin position="197"/>
        <end position="210"/>
    </location>
</feature>
<gene>
    <name evidence="3" type="ORF">EV420DRAFT_1640624</name>
</gene>
<keyword evidence="1" id="KW-0175">Coiled coil</keyword>
<proteinExistence type="predicted"/>
<dbReference type="Proteomes" id="UP001175211">
    <property type="component" value="Unassembled WGS sequence"/>
</dbReference>
<feature type="compositionally biased region" description="Low complexity" evidence="2">
    <location>
        <begin position="96"/>
        <end position="111"/>
    </location>
</feature>
<feature type="region of interest" description="Disordered" evidence="2">
    <location>
        <begin position="53"/>
        <end position="210"/>
    </location>
</feature>
<dbReference type="RefSeq" id="XP_060333025.1">
    <property type="nucleotide sequence ID" value="XM_060477124.1"/>
</dbReference>
<dbReference type="GeneID" id="85360672"/>
<evidence type="ECO:0000313" key="3">
    <source>
        <dbReference type="EMBL" id="KAK0461128.1"/>
    </source>
</evidence>
<name>A0AA39TNP2_ARMTA</name>
<feature type="region of interest" description="Disordered" evidence="2">
    <location>
        <begin position="1"/>
        <end position="26"/>
    </location>
</feature>
<comment type="caution">
    <text evidence="3">The sequence shown here is derived from an EMBL/GenBank/DDBJ whole genome shotgun (WGS) entry which is preliminary data.</text>
</comment>
<evidence type="ECO:0008006" key="5">
    <source>
        <dbReference type="Google" id="ProtNLM"/>
    </source>
</evidence>
<feature type="compositionally biased region" description="Low complexity" evidence="2">
    <location>
        <begin position="176"/>
        <end position="193"/>
    </location>
</feature>
<evidence type="ECO:0000313" key="4">
    <source>
        <dbReference type="Proteomes" id="UP001175211"/>
    </source>
</evidence>
<feature type="coiled-coil region" evidence="1">
    <location>
        <begin position="26"/>
        <end position="53"/>
    </location>
</feature>
<organism evidence="3 4">
    <name type="scientific">Armillaria tabescens</name>
    <name type="common">Ringless honey mushroom</name>
    <name type="synonym">Agaricus tabescens</name>
    <dbReference type="NCBI Taxonomy" id="1929756"/>
    <lineage>
        <taxon>Eukaryota</taxon>
        <taxon>Fungi</taxon>
        <taxon>Dikarya</taxon>
        <taxon>Basidiomycota</taxon>
        <taxon>Agaricomycotina</taxon>
        <taxon>Agaricomycetes</taxon>
        <taxon>Agaricomycetidae</taxon>
        <taxon>Agaricales</taxon>
        <taxon>Marasmiineae</taxon>
        <taxon>Physalacriaceae</taxon>
        <taxon>Desarmillaria</taxon>
    </lineage>
</organism>
<sequence>MSSKRGRKRNDNLPPNRARDVQRAFRERRAAHLQAMEQRVAELEVENDCLRRALNLPPASRSPLGRGPTGKDMPKAYAPDASSGDTSTALPHPSRDSSSSSRGSTRASSLSPGTLTLPRSVSDIDGGPWDTSMVMEEQHSDVPSSSASSSYPIPSIPSQSSSRSTMPGNTYMPTQSGFSQSSDRMSSSYSNNSGFVMRDESDLKIRDPRS</sequence>
<keyword evidence="4" id="KW-1185">Reference proteome</keyword>
<dbReference type="SUPFAM" id="SSF57959">
    <property type="entry name" value="Leucine zipper domain"/>
    <property type="match status" value="1"/>
</dbReference>
<protein>
    <recommendedName>
        <fullName evidence="5">BZIP domain-containing protein</fullName>
    </recommendedName>
</protein>
<dbReference type="GO" id="GO:0003700">
    <property type="term" value="F:DNA-binding transcription factor activity"/>
    <property type="evidence" value="ECO:0007669"/>
    <property type="project" value="InterPro"/>
</dbReference>
<dbReference type="Gene3D" id="1.20.5.170">
    <property type="match status" value="1"/>
</dbReference>
<reference evidence="3" key="1">
    <citation type="submission" date="2023-06" db="EMBL/GenBank/DDBJ databases">
        <authorList>
            <consortium name="Lawrence Berkeley National Laboratory"/>
            <person name="Ahrendt S."/>
            <person name="Sahu N."/>
            <person name="Indic B."/>
            <person name="Wong-Bajracharya J."/>
            <person name="Merenyi Z."/>
            <person name="Ke H.-M."/>
            <person name="Monk M."/>
            <person name="Kocsube S."/>
            <person name="Drula E."/>
            <person name="Lipzen A."/>
            <person name="Balint B."/>
            <person name="Henrissat B."/>
            <person name="Andreopoulos B."/>
            <person name="Martin F.M."/>
            <person name="Harder C.B."/>
            <person name="Rigling D."/>
            <person name="Ford K.L."/>
            <person name="Foster G.D."/>
            <person name="Pangilinan J."/>
            <person name="Papanicolaou A."/>
            <person name="Barry K."/>
            <person name="LaButti K."/>
            <person name="Viragh M."/>
            <person name="Koriabine M."/>
            <person name="Yan M."/>
            <person name="Riley R."/>
            <person name="Champramary S."/>
            <person name="Plett K.L."/>
            <person name="Tsai I.J."/>
            <person name="Slot J."/>
            <person name="Sipos G."/>
            <person name="Plett J."/>
            <person name="Nagy L.G."/>
            <person name="Grigoriev I.V."/>
        </authorList>
    </citation>
    <scope>NUCLEOTIDE SEQUENCE</scope>
    <source>
        <strain evidence="3">CCBAS 213</strain>
    </source>
</reference>